<evidence type="ECO:0000256" key="1">
    <source>
        <dbReference type="SAM" id="Phobius"/>
    </source>
</evidence>
<dbReference type="EMBL" id="CP009440">
    <property type="protein sequence ID" value="AJI53460.1"/>
    <property type="molecule type" value="Genomic_DNA"/>
</dbReference>
<keyword evidence="4" id="KW-0012">Acyltransferase</keyword>
<feature type="transmembrane region" description="Helical" evidence="1">
    <location>
        <begin position="177"/>
        <end position="197"/>
    </location>
</feature>
<feature type="domain" description="Acyltransferase 3" evidence="2">
    <location>
        <begin position="7"/>
        <end position="348"/>
    </location>
</feature>
<keyword evidence="1" id="KW-0812">Transmembrane</keyword>
<dbReference type="OrthoDB" id="9767863at2"/>
<feature type="transmembrane region" description="Helical" evidence="1">
    <location>
        <begin position="146"/>
        <end position="165"/>
    </location>
</feature>
<accession>A0A0B6CXA7</accession>
<dbReference type="GO" id="GO:0009103">
    <property type="term" value="P:lipopolysaccharide biosynthetic process"/>
    <property type="evidence" value="ECO:0007669"/>
    <property type="project" value="TreeGrafter"/>
</dbReference>
<feature type="transmembrane region" description="Helical" evidence="1">
    <location>
        <begin position="7"/>
        <end position="25"/>
    </location>
</feature>
<dbReference type="Pfam" id="PF01757">
    <property type="entry name" value="Acyl_transf_3"/>
    <property type="match status" value="1"/>
</dbReference>
<feature type="transmembrane region" description="Helical" evidence="1">
    <location>
        <begin position="240"/>
        <end position="259"/>
    </location>
</feature>
<gene>
    <name evidence="4" type="ORF">LA55_610</name>
</gene>
<evidence type="ECO:0000313" key="5">
    <source>
        <dbReference type="Proteomes" id="UP000031830"/>
    </source>
</evidence>
<dbReference type="Proteomes" id="UP000031830">
    <property type="component" value="Chromosome"/>
</dbReference>
<protein>
    <submittedName>
        <fullName evidence="4">Acyltransferase family protein</fullName>
    </submittedName>
</protein>
<feature type="domain" description="SGNH" evidence="3">
    <location>
        <begin position="439"/>
        <end position="676"/>
    </location>
</feature>
<feature type="transmembrane region" description="Helical" evidence="1">
    <location>
        <begin position="335"/>
        <end position="352"/>
    </location>
</feature>
<dbReference type="InterPro" id="IPR002656">
    <property type="entry name" value="Acyl_transf_3_dom"/>
</dbReference>
<feature type="transmembrane region" description="Helical" evidence="1">
    <location>
        <begin position="31"/>
        <end position="51"/>
    </location>
</feature>
<reference evidence="4 5" key="1">
    <citation type="journal article" date="2015" name="Genome Announc.">
        <title>Genome sequencing of 18 francisella strains to aid in assay development and testing.</title>
        <authorList>
            <person name="Johnson S.L."/>
            <person name="Daligault H.E."/>
            <person name="Davenport K.W."/>
            <person name="Coyne S.R."/>
            <person name="Frey K.G."/>
            <person name="Koroleva G.I."/>
            <person name="Broomall S.M."/>
            <person name="Bishop-Lilly K.A."/>
            <person name="Bruce D.C."/>
            <person name="Chertkov O."/>
            <person name="Freitas T."/>
            <person name="Jaissle J."/>
            <person name="Ladner J.T."/>
            <person name="Rosenzweig C.N."/>
            <person name="Gibbons H.S."/>
            <person name="Palacios G.F."/>
            <person name="Redden C.L."/>
            <person name="Xu Y."/>
            <person name="Minogue T.D."/>
            <person name="Chain P.S."/>
        </authorList>
    </citation>
    <scope>NUCLEOTIDE SEQUENCE [LARGE SCALE GENOMIC DNA]</scope>
    <source>
        <strain evidence="4 5">GA01-2794</strain>
    </source>
</reference>
<dbReference type="KEGG" id="fpz:LA55_610"/>
<evidence type="ECO:0000313" key="4">
    <source>
        <dbReference type="EMBL" id="AJI53460.1"/>
    </source>
</evidence>
<feature type="transmembrane region" description="Helical" evidence="1">
    <location>
        <begin position="296"/>
        <end position="315"/>
    </location>
</feature>
<sequence>MKYYKHIDGLRAVAVLSVVFFHLDINLVKSGFLGVDIFFVISGFLITSIIIRDLENKSFSLKNFYLRRMRRILPALITVLIFSTVFAWLILLPQDLKNYSKSLVSALGSFSNLYFFKTLSFGYFSTDATVIPLLHTWSLGIEEQFYIFWPLFLIFAFNVYIGIGWKDKQALSNFDKYLIISLILIVLSLFCFRYFSYFEIYDYFNYERFYYFPLTRAFELLFGCVLAIYLTKYKPTNNKLILELLSIISVLLMLYPVLFKDVSYPSNWTVIACVGAVLYIYAGCNEKYNTLVNRFLSIKPIVFIGLISYSLYLWHWPIIAYLNYLSIEKTHLVKLIVLTVSIVLATLTYLFVEKPFRYKFKASFKKTIIILWIIPIAIACCFALGSKYINNFGFNKYTIKTVDLDQNVLQVQKNCFTYDNVGKAPVVTNKSASILPIASNCIIGNLNAKANILIVGDSHASSALEMINVFLKNVGLSARVVTQAGSPYVSGSEIANNLDTSYIKLRSTAIEKLIKENHYKYITIIGFWNLYSTDPNVYNPFWKANINKYHDNYALFKSGLEEAIKFIIHNDATPVIFKDNASTFDLGVDCGLTKIIVKKCLNPYSKIKKEQLEINSFIDEMKRKYPQIIVVDPNKIICADGKFCKVSIDGVPLYQTSGANSHLSPMGSTIIGDRYIKKYGNPFRLE</sequence>
<keyword evidence="1" id="KW-1133">Transmembrane helix</keyword>
<feature type="transmembrane region" description="Helical" evidence="1">
    <location>
        <begin position="72"/>
        <end position="91"/>
    </location>
</feature>
<organism evidence="4 5">
    <name type="scientific">Francisella philomiragia</name>
    <dbReference type="NCBI Taxonomy" id="28110"/>
    <lineage>
        <taxon>Bacteria</taxon>
        <taxon>Pseudomonadati</taxon>
        <taxon>Pseudomonadota</taxon>
        <taxon>Gammaproteobacteria</taxon>
        <taxon>Thiotrichales</taxon>
        <taxon>Francisellaceae</taxon>
        <taxon>Francisella</taxon>
    </lineage>
</organism>
<proteinExistence type="predicted"/>
<name>A0A0B6CXA7_9GAMM</name>
<feature type="transmembrane region" description="Helical" evidence="1">
    <location>
        <begin position="364"/>
        <end position="385"/>
    </location>
</feature>
<dbReference type="AlphaFoldDB" id="A0A0B6CXA7"/>
<dbReference type="PANTHER" id="PTHR23028">
    <property type="entry name" value="ACETYLTRANSFERASE"/>
    <property type="match status" value="1"/>
</dbReference>
<keyword evidence="4" id="KW-0808">Transferase</keyword>
<dbReference type="Pfam" id="PF19040">
    <property type="entry name" value="SGNH"/>
    <property type="match status" value="1"/>
</dbReference>
<dbReference type="PANTHER" id="PTHR23028:SF53">
    <property type="entry name" value="ACYL_TRANSF_3 DOMAIN-CONTAINING PROTEIN"/>
    <property type="match status" value="1"/>
</dbReference>
<feature type="transmembrane region" description="Helical" evidence="1">
    <location>
        <begin position="209"/>
        <end position="228"/>
    </location>
</feature>
<dbReference type="GO" id="GO:0016020">
    <property type="term" value="C:membrane"/>
    <property type="evidence" value="ECO:0007669"/>
    <property type="project" value="TreeGrafter"/>
</dbReference>
<keyword evidence="1" id="KW-0472">Membrane</keyword>
<evidence type="ECO:0000259" key="3">
    <source>
        <dbReference type="Pfam" id="PF19040"/>
    </source>
</evidence>
<feature type="transmembrane region" description="Helical" evidence="1">
    <location>
        <begin position="265"/>
        <end position="284"/>
    </location>
</feature>
<dbReference type="InterPro" id="IPR050879">
    <property type="entry name" value="Acyltransferase_3"/>
</dbReference>
<dbReference type="InterPro" id="IPR043968">
    <property type="entry name" value="SGNH"/>
</dbReference>
<dbReference type="RefSeq" id="WP_080774903.1">
    <property type="nucleotide sequence ID" value="NZ_CP009440.1"/>
</dbReference>
<dbReference type="GO" id="GO:0016747">
    <property type="term" value="F:acyltransferase activity, transferring groups other than amino-acyl groups"/>
    <property type="evidence" value="ECO:0007669"/>
    <property type="project" value="InterPro"/>
</dbReference>
<evidence type="ECO:0000259" key="2">
    <source>
        <dbReference type="Pfam" id="PF01757"/>
    </source>
</evidence>